<sequence length="1102" mass="123556">MMKIYIFLIGTTVFCLTSGSSFSQEKIMIKKNQLVTVDHVFKIIKKQTDLNFVYPKSLFKDSSKVHLEKGEIKVSELIERVLSTNNLSFELSKNNTVLIREKPKPLKYRENQQEGIRISGKIFDETGAALPGATIIEVGTINGTTANFDGNFSLNVANENSEVIVSYLGYESQTLAVGDRRQFDITLKVDSQNLEEIVIVGYGTKTKKTLTGSVATVQGEVLQQTPSSNVSANLQGRLPGLISNQRSGEPGNDNPNILIRGTGTLNNNNPLVIIDGVPRANISRLNPDDIENISVLKDASAAIYGARAANGVILVTTKKGKTGKPVFNLSYDMAFSRPTITPDVLDAVTYAETFNEGEFYAQGRPNSSDFNPFYSEADIQKFRDGSDPILFPNTNWAEETLKSMPLQKRLSLSARGGAEKVRYLFSYSFLSQEGNYINNPTNFRQHNIRANVDVDLTDNLTFGANLSGIINKKEYSVVGNFVNFYNILRALPTLPSVYPNGLIAPGRLGENPLLLNQRGINKIEETPIYTTFTVSYKVPFVEGLRFDASINYDQDNHTNKRWVLPYSFNQFNVGTGEYDVQTLGPPTPNLTDRFDKFTTLLHNYRISYENKFGNHSIGAMIGQEQQKNKRTWIQAYRQNFISTSIDQINAGSNAPEDKNNAGTTTASAYNNYFGRFNYDFKSKYLLEFVFRYDGSQTFPDGNRYGFFPAISGGWRMSEEPFMKKISFIDNLKLRFSYGELGNDRVGQYQYLQTFSFNNNYVFGTSDVPGISANTLPNPNITWEVSRKTDFGIEATLFEGKFGLEFTLWNENRSNILISRNLSIPEIVGFPGLPDENIGEVDSNGFELVLTHRNSMGDFNYSLSGNVAYATSEVVFLDETPNAEDYQNQTGRPVGASLYYETDGIFNTQEELDSYPSRGGSGVGDIKIIDLNDDGVINENDRFRFDKTVTPEWVFGLNTNFNYKNLDLNLFFQGQTGAFNYATRFEDLGTTEPANGFVDRATNRWTVDNPNGTMPRARHDNPGNNTFFLFDATFIRLKSAELGYSLPQNLISKIGLQGCRIYVSGSNLLTWAKEIKWSDPEVSGQVLYYPQLRVINYGINVKF</sequence>
<dbReference type="Gene3D" id="2.40.170.20">
    <property type="entry name" value="TonB-dependent receptor, beta-barrel domain"/>
    <property type="match status" value="1"/>
</dbReference>
<proteinExistence type="inferred from homology"/>
<gene>
    <name evidence="10" type="ORF">Q4Q35_01620</name>
</gene>
<dbReference type="NCBIfam" id="TIGR04057">
    <property type="entry name" value="SusC_RagA_signa"/>
    <property type="match status" value="1"/>
</dbReference>
<dbReference type="InterPro" id="IPR023996">
    <property type="entry name" value="TonB-dep_OMP_SusC/RagA"/>
</dbReference>
<feature type="domain" description="TonB-dependent receptor plug" evidence="9">
    <location>
        <begin position="207"/>
        <end position="312"/>
    </location>
</feature>
<keyword evidence="6 8" id="KW-0472">Membrane</keyword>
<keyword evidence="3 8" id="KW-1134">Transmembrane beta strand</keyword>
<dbReference type="Pfam" id="PF13715">
    <property type="entry name" value="CarbopepD_reg_2"/>
    <property type="match status" value="1"/>
</dbReference>
<dbReference type="PANTHER" id="PTHR30069:SF29">
    <property type="entry name" value="HEMOGLOBIN AND HEMOGLOBIN-HAPTOGLOBIN-BINDING PROTEIN 1-RELATED"/>
    <property type="match status" value="1"/>
</dbReference>
<protein>
    <submittedName>
        <fullName evidence="10">TonB-dependent receptor</fullName>
    </submittedName>
</protein>
<comment type="similarity">
    <text evidence="8">Belongs to the TonB-dependent receptor family.</text>
</comment>
<reference evidence="10" key="1">
    <citation type="submission" date="2023-07" db="EMBL/GenBank/DDBJ databases">
        <title>Two novel species in the genus Flavivirga.</title>
        <authorList>
            <person name="Kwon K."/>
        </authorList>
    </citation>
    <scope>NUCLEOTIDE SEQUENCE</scope>
    <source>
        <strain evidence="10">KCTC 52353</strain>
    </source>
</reference>
<dbReference type="NCBIfam" id="TIGR04056">
    <property type="entry name" value="OMP_RagA_SusC"/>
    <property type="match status" value="1"/>
</dbReference>
<comment type="subcellular location">
    <subcellularLocation>
        <location evidence="1 8">Cell outer membrane</location>
        <topology evidence="1 8">Multi-pass membrane protein</topology>
    </subcellularLocation>
</comment>
<evidence type="ECO:0000256" key="2">
    <source>
        <dbReference type="ARBA" id="ARBA00022448"/>
    </source>
</evidence>
<dbReference type="Gene3D" id="2.170.130.10">
    <property type="entry name" value="TonB-dependent receptor, plug domain"/>
    <property type="match status" value="1"/>
</dbReference>
<accession>A0ABT8W5U5</accession>
<dbReference type="PANTHER" id="PTHR30069">
    <property type="entry name" value="TONB-DEPENDENT OUTER MEMBRANE RECEPTOR"/>
    <property type="match status" value="1"/>
</dbReference>
<evidence type="ECO:0000313" key="10">
    <source>
        <dbReference type="EMBL" id="MDO5968494.1"/>
    </source>
</evidence>
<dbReference type="InterPro" id="IPR037066">
    <property type="entry name" value="Plug_dom_sf"/>
</dbReference>
<comment type="caution">
    <text evidence="10">The sequence shown here is derived from an EMBL/GenBank/DDBJ whole genome shotgun (WGS) entry which is preliminary data.</text>
</comment>
<organism evidence="10 11">
    <name type="scientific">Flavivirga aquimarina</name>
    <dbReference type="NCBI Taxonomy" id="2027862"/>
    <lineage>
        <taxon>Bacteria</taxon>
        <taxon>Pseudomonadati</taxon>
        <taxon>Bacteroidota</taxon>
        <taxon>Flavobacteriia</taxon>
        <taxon>Flavobacteriales</taxon>
        <taxon>Flavobacteriaceae</taxon>
        <taxon>Flavivirga</taxon>
    </lineage>
</organism>
<keyword evidence="7 8" id="KW-0998">Cell outer membrane</keyword>
<evidence type="ECO:0000259" key="9">
    <source>
        <dbReference type="Pfam" id="PF07715"/>
    </source>
</evidence>
<dbReference type="Proteomes" id="UP001176883">
    <property type="component" value="Unassembled WGS sequence"/>
</dbReference>
<dbReference type="InterPro" id="IPR012910">
    <property type="entry name" value="Plug_dom"/>
</dbReference>
<dbReference type="RefSeq" id="WP_303276175.1">
    <property type="nucleotide sequence ID" value="NZ_JAUOEK010000033.1"/>
</dbReference>
<evidence type="ECO:0000313" key="11">
    <source>
        <dbReference type="Proteomes" id="UP001176883"/>
    </source>
</evidence>
<keyword evidence="11" id="KW-1185">Reference proteome</keyword>
<dbReference type="EMBL" id="JAUOEK010000033">
    <property type="protein sequence ID" value="MDO5968494.1"/>
    <property type="molecule type" value="Genomic_DNA"/>
</dbReference>
<name>A0ABT8W5U5_9FLAO</name>
<dbReference type="InterPro" id="IPR036942">
    <property type="entry name" value="Beta-barrel_TonB_sf"/>
</dbReference>
<dbReference type="Pfam" id="PF07715">
    <property type="entry name" value="Plug"/>
    <property type="match status" value="1"/>
</dbReference>
<dbReference type="InterPro" id="IPR008969">
    <property type="entry name" value="CarboxyPept-like_regulatory"/>
</dbReference>
<evidence type="ECO:0000256" key="5">
    <source>
        <dbReference type="ARBA" id="ARBA00022729"/>
    </source>
</evidence>
<dbReference type="Gene3D" id="2.60.40.1120">
    <property type="entry name" value="Carboxypeptidase-like, regulatory domain"/>
    <property type="match status" value="1"/>
</dbReference>
<dbReference type="SUPFAM" id="SSF56935">
    <property type="entry name" value="Porins"/>
    <property type="match status" value="1"/>
</dbReference>
<evidence type="ECO:0000256" key="3">
    <source>
        <dbReference type="ARBA" id="ARBA00022452"/>
    </source>
</evidence>
<evidence type="ECO:0000256" key="4">
    <source>
        <dbReference type="ARBA" id="ARBA00022692"/>
    </source>
</evidence>
<dbReference type="InterPro" id="IPR023997">
    <property type="entry name" value="TonB-dep_OMP_SusC/RagA_CS"/>
</dbReference>
<dbReference type="SUPFAM" id="SSF49464">
    <property type="entry name" value="Carboxypeptidase regulatory domain-like"/>
    <property type="match status" value="1"/>
</dbReference>
<dbReference type="InterPro" id="IPR039426">
    <property type="entry name" value="TonB-dep_rcpt-like"/>
</dbReference>
<keyword evidence="10" id="KW-0675">Receptor</keyword>
<evidence type="ECO:0000256" key="7">
    <source>
        <dbReference type="ARBA" id="ARBA00023237"/>
    </source>
</evidence>
<evidence type="ECO:0000256" key="6">
    <source>
        <dbReference type="ARBA" id="ARBA00023136"/>
    </source>
</evidence>
<keyword evidence="4 8" id="KW-0812">Transmembrane</keyword>
<evidence type="ECO:0000256" key="8">
    <source>
        <dbReference type="PROSITE-ProRule" id="PRU01360"/>
    </source>
</evidence>
<evidence type="ECO:0000256" key="1">
    <source>
        <dbReference type="ARBA" id="ARBA00004571"/>
    </source>
</evidence>
<keyword evidence="5" id="KW-0732">Signal</keyword>
<dbReference type="PROSITE" id="PS52016">
    <property type="entry name" value="TONB_DEPENDENT_REC_3"/>
    <property type="match status" value="1"/>
</dbReference>
<keyword evidence="2 8" id="KW-0813">Transport</keyword>